<accession>A0A545T9J7</accession>
<dbReference type="InterPro" id="IPR049806">
    <property type="entry name" value="MasK-like_C"/>
</dbReference>
<dbReference type="AlphaFoldDB" id="A0A545T9J7"/>
<gene>
    <name evidence="1" type="ORF">FLL45_13580</name>
</gene>
<evidence type="ECO:0000313" key="1">
    <source>
        <dbReference type="EMBL" id="TQV73890.1"/>
    </source>
</evidence>
<comment type="caution">
    <text evidence="1">The sequence shown here is derived from an EMBL/GenBank/DDBJ whole genome shotgun (WGS) entry which is preliminary data.</text>
</comment>
<proteinExistence type="predicted"/>
<dbReference type="RefSeq" id="WP_142942597.1">
    <property type="nucleotide sequence ID" value="NZ_VIKR01000003.1"/>
</dbReference>
<name>A0A545T9J7_9GAMM</name>
<organism evidence="1 2">
    <name type="scientific">Aliikangiella marina</name>
    <dbReference type="NCBI Taxonomy" id="1712262"/>
    <lineage>
        <taxon>Bacteria</taxon>
        <taxon>Pseudomonadati</taxon>
        <taxon>Pseudomonadota</taxon>
        <taxon>Gammaproteobacteria</taxon>
        <taxon>Oceanospirillales</taxon>
        <taxon>Pleioneaceae</taxon>
        <taxon>Aliikangiella</taxon>
    </lineage>
</organism>
<dbReference type="EMBL" id="VIKR01000003">
    <property type="protein sequence ID" value="TQV73890.1"/>
    <property type="molecule type" value="Genomic_DNA"/>
</dbReference>
<dbReference type="PROSITE" id="PS51257">
    <property type="entry name" value="PROKAR_LIPOPROTEIN"/>
    <property type="match status" value="1"/>
</dbReference>
<reference evidence="1 2" key="1">
    <citation type="submission" date="2019-06" db="EMBL/GenBank/DDBJ databases">
        <title>Draft genome of Aliikangiella marina GYP-15.</title>
        <authorList>
            <person name="Wang G."/>
        </authorList>
    </citation>
    <scope>NUCLEOTIDE SEQUENCE [LARGE SCALE GENOMIC DNA]</scope>
    <source>
        <strain evidence="1 2">GYP-15</strain>
    </source>
</reference>
<dbReference type="NCBIfam" id="NF033768">
    <property type="entry name" value="myxo_SS_tail"/>
    <property type="match status" value="1"/>
</dbReference>
<sequence>MNKIYILVYLVLLTGCSASQKLLDETAKDKTILISKSALESYEKKYIEKSENKAFAQSYTGAWAWRANFTSIEHAVKAVYLDCLKNSNYKPCKIVNINGEWTSGLSSEIVANVNLSEVELAREHFKRQPEEIRKVFDEIKKDIFVLYLEELKSHPTAKGKLNIKFLVMSDGTVKNLELIRSELGVSSLEEKILSVVSDLDFGTSVINSEEITYTFTFFPE</sequence>
<protein>
    <submittedName>
        <fullName evidence="1">AgmX/PglI C-terminal domain-containing protein</fullName>
    </submittedName>
</protein>
<dbReference type="OrthoDB" id="6402342at2"/>
<evidence type="ECO:0000313" key="2">
    <source>
        <dbReference type="Proteomes" id="UP000317839"/>
    </source>
</evidence>
<keyword evidence="2" id="KW-1185">Reference proteome</keyword>
<dbReference type="Proteomes" id="UP000317839">
    <property type="component" value="Unassembled WGS sequence"/>
</dbReference>